<comment type="caution">
    <text evidence="3">The sequence shown here is derived from an EMBL/GenBank/DDBJ whole genome shotgun (WGS) entry which is preliminary data.</text>
</comment>
<keyword evidence="2" id="KW-0472">Membrane</keyword>
<organism evidence="3 4">
    <name type="scientific">Clavelina lepadiformis</name>
    <name type="common">Light-bulb sea squirt</name>
    <name type="synonym">Ascidia lepadiformis</name>
    <dbReference type="NCBI Taxonomy" id="159417"/>
    <lineage>
        <taxon>Eukaryota</taxon>
        <taxon>Metazoa</taxon>
        <taxon>Chordata</taxon>
        <taxon>Tunicata</taxon>
        <taxon>Ascidiacea</taxon>
        <taxon>Aplousobranchia</taxon>
        <taxon>Clavelinidae</taxon>
        <taxon>Clavelina</taxon>
    </lineage>
</organism>
<proteinExistence type="predicted"/>
<name>A0ABP0GGN3_CLALP</name>
<accession>A0ABP0GGN3</accession>
<evidence type="ECO:0000256" key="2">
    <source>
        <dbReference type="SAM" id="Phobius"/>
    </source>
</evidence>
<dbReference type="Proteomes" id="UP001642483">
    <property type="component" value="Unassembled WGS sequence"/>
</dbReference>
<evidence type="ECO:0000313" key="4">
    <source>
        <dbReference type="Proteomes" id="UP001642483"/>
    </source>
</evidence>
<reference evidence="3 4" key="1">
    <citation type="submission" date="2024-02" db="EMBL/GenBank/DDBJ databases">
        <authorList>
            <person name="Daric V."/>
            <person name="Darras S."/>
        </authorList>
    </citation>
    <scope>NUCLEOTIDE SEQUENCE [LARGE SCALE GENOMIC DNA]</scope>
</reference>
<evidence type="ECO:0000256" key="1">
    <source>
        <dbReference type="SAM" id="MobiDB-lite"/>
    </source>
</evidence>
<keyword evidence="2" id="KW-1133">Transmembrane helix</keyword>
<feature type="compositionally biased region" description="Polar residues" evidence="1">
    <location>
        <begin position="36"/>
        <end position="47"/>
    </location>
</feature>
<keyword evidence="4" id="KW-1185">Reference proteome</keyword>
<evidence type="ECO:0000313" key="3">
    <source>
        <dbReference type="EMBL" id="CAK8690938.1"/>
    </source>
</evidence>
<protein>
    <submittedName>
        <fullName evidence="3">Uncharacterized protein</fullName>
    </submittedName>
</protein>
<dbReference type="EMBL" id="CAWYQH010000119">
    <property type="protein sequence ID" value="CAK8690938.1"/>
    <property type="molecule type" value="Genomic_DNA"/>
</dbReference>
<sequence length="241" mass="25223">MPISSTNSRLTYEFYKPPPKTLEQIRMEEKGVMSSPALNGSRMNTPGTPGGSIKREKHLDQIPGKKTAVVGPMNDVNGLGKSNNDFAAGDVGKSAVKKSTLGGGNHVTTAWNSTTNASACSRLCCLCNGFYFTRCCFLALLLGLLLGALITGLAVGLTLDQQLQDTNAALEDANEDTGCFQSPCASGEVASCNYLNNNTEINCQCSPLVGDPVSTAGVSAGGYRCTFYNITSTTLSPIAAT</sequence>
<gene>
    <name evidence="3" type="ORF">CVLEPA_LOCUS23483</name>
</gene>
<feature type="region of interest" description="Disordered" evidence="1">
    <location>
        <begin position="35"/>
        <end position="56"/>
    </location>
</feature>
<keyword evidence="2" id="KW-0812">Transmembrane</keyword>
<feature type="transmembrane region" description="Helical" evidence="2">
    <location>
        <begin position="137"/>
        <end position="159"/>
    </location>
</feature>